<feature type="region of interest" description="Disordered" evidence="1">
    <location>
        <begin position="1"/>
        <end position="25"/>
    </location>
</feature>
<protein>
    <submittedName>
        <fullName evidence="2">Uncharacterized protein</fullName>
    </submittedName>
</protein>
<name>A0AAV5TW36_9BILA</name>
<proteinExistence type="predicted"/>
<dbReference type="Proteomes" id="UP001432027">
    <property type="component" value="Unassembled WGS sequence"/>
</dbReference>
<organism evidence="2 3">
    <name type="scientific">Pristionchus entomophagus</name>
    <dbReference type="NCBI Taxonomy" id="358040"/>
    <lineage>
        <taxon>Eukaryota</taxon>
        <taxon>Metazoa</taxon>
        <taxon>Ecdysozoa</taxon>
        <taxon>Nematoda</taxon>
        <taxon>Chromadorea</taxon>
        <taxon>Rhabditida</taxon>
        <taxon>Rhabditina</taxon>
        <taxon>Diplogasteromorpha</taxon>
        <taxon>Diplogasteroidea</taxon>
        <taxon>Neodiplogasteridae</taxon>
        <taxon>Pristionchus</taxon>
    </lineage>
</organism>
<comment type="caution">
    <text evidence="2">The sequence shown here is derived from an EMBL/GenBank/DDBJ whole genome shotgun (WGS) entry which is preliminary data.</text>
</comment>
<evidence type="ECO:0000313" key="3">
    <source>
        <dbReference type="Proteomes" id="UP001432027"/>
    </source>
</evidence>
<feature type="non-terminal residue" evidence="2">
    <location>
        <position position="1"/>
    </location>
</feature>
<evidence type="ECO:0000313" key="2">
    <source>
        <dbReference type="EMBL" id="GMS98438.1"/>
    </source>
</evidence>
<feature type="non-terminal residue" evidence="2">
    <location>
        <position position="74"/>
    </location>
</feature>
<accession>A0AAV5TW36</accession>
<dbReference type="EMBL" id="BTSX01000005">
    <property type="protein sequence ID" value="GMS98438.1"/>
    <property type="molecule type" value="Genomic_DNA"/>
</dbReference>
<keyword evidence="3" id="KW-1185">Reference proteome</keyword>
<feature type="compositionally biased region" description="Low complexity" evidence="1">
    <location>
        <begin position="1"/>
        <end position="11"/>
    </location>
</feature>
<dbReference type="AlphaFoldDB" id="A0AAV5TW36"/>
<gene>
    <name evidence="2" type="ORF">PENTCL1PPCAC_20613</name>
</gene>
<reference evidence="2" key="1">
    <citation type="submission" date="2023-10" db="EMBL/GenBank/DDBJ databases">
        <title>Genome assembly of Pristionchus species.</title>
        <authorList>
            <person name="Yoshida K."/>
            <person name="Sommer R.J."/>
        </authorList>
    </citation>
    <scope>NUCLEOTIDE SEQUENCE</scope>
    <source>
        <strain evidence="2">RS0144</strain>
    </source>
</reference>
<sequence length="74" mass="8294">QRHGVVTVSEEGGSGADNSRASPRSDVPLRYAGIYLFRRGGQLHLSYNRHVSHCDLNGFLRRHFPLRILATFSS</sequence>
<evidence type="ECO:0000256" key="1">
    <source>
        <dbReference type="SAM" id="MobiDB-lite"/>
    </source>
</evidence>